<sequence>MPIAVTAAIAAAFFVSTVNCLIDNANLIWYEQNNQEPQYYYISSRDVPQGLAQTHKIIVNQRITRLQQFNYSNFENLEELKIDFCKVREIDAGAFDSLRSIVTLTLSGNNIAEIEKGIFNNLQVENLNLSTNYITSIHPQAFDNITNLKTVILDYNQLKCWSSDWFYNTPSLRNLSFRHNLLEELPDNALINFRSEIKNETEISVDFGYNKIHLIHPRAFKCVENFSLLNLEYNKLLMLKVETFRNVTKIKNLILRGNPLTCFPKELLLVILEKVEHPAI</sequence>
<keyword evidence="2" id="KW-0677">Repeat</keyword>
<feature type="signal peptide" evidence="3">
    <location>
        <begin position="1"/>
        <end position="20"/>
    </location>
</feature>
<dbReference type="PANTHER" id="PTHR45712">
    <property type="entry name" value="AGAP008170-PA"/>
    <property type="match status" value="1"/>
</dbReference>
<keyword evidence="1" id="KW-0433">Leucine-rich repeat</keyword>
<dbReference type="SMART" id="SM00369">
    <property type="entry name" value="LRR_TYP"/>
    <property type="match status" value="7"/>
</dbReference>
<dbReference type="PANTHER" id="PTHR45712:SF22">
    <property type="entry name" value="INSULIN-LIKE GROWTH FACTOR-BINDING PROTEIN COMPLEX ACID LABILE SUBUNIT"/>
    <property type="match status" value="1"/>
</dbReference>
<dbReference type="InterPro" id="IPR003591">
    <property type="entry name" value="Leu-rich_rpt_typical-subtyp"/>
</dbReference>
<dbReference type="InterPro" id="IPR026906">
    <property type="entry name" value="LRR_5"/>
</dbReference>
<dbReference type="InterPro" id="IPR050333">
    <property type="entry name" value="SLRP"/>
</dbReference>
<dbReference type="EMBL" id="JABFTP020000144">
    <property type="protein sequence ID" value="KAL3281786.1"/>
    <property type="molecule type" value="Genomic_DNA"/>
</dbReference>
<dbReference type="InterPro" id="IPR032675">
    <property type="entry name" value="LRR_dom_sf"/>
</dbReference>
<organism evidence="4 5">
    <name type="scientific">Cryptolaemus montrouzieri</name>
    <dbReference type="NCBI Taxonomy" id="559131"/>
    <lineage>
        <taxon>Eukaryota</taxon>
        <taxon>Metazoa</taxon>
        <taxon>Ecdysozoa</taxon>
        <taxon>Arthropoda</taxon>
        <taxon>Hexapoda</taxon>
        <taxon>Insecta</taxon>
        <taxon>Pterygota</taxon>
        <taxon>Neoptera</taxon>
        <taxon>Endopterygota</taxon>
        <taxon>Coleoptera</taxon>
        <taxon>Polyphaga</taxon>
        <taxon>Cucujiformia</taxon>
        <taxon>Coccinelloidea</taxon>
        <taxon>Coccinellidae</taxon>
        <taxon>Scymninae</taxon>
        <taxon>Scymnini</taxon>
        <taxon>Cryptolaemus</taxon>
    </lineage>
</organism>
<evidence type="ECO:0000313" key="5">
    <source>
        <dbReference type="Proteomes" id="UP001516400"/>
    </source>
</evidence>
<protein>
    <submittedName>
        <fullName evidence="4">Uncharacterized protein</fullName>
    </submittedName>
</protein>
<dbReference type="Gene3D" id="3.80.10.10">
    <property type="entry name" value="Ribonuclease Inhibitor"/>
    <property type="match status" value="2"/>
</dbReference>
<reference evidence="4 5" key="1">
    <citation type="journal article" date="2021" name="BMC Biol.">
        <title>Horizontally acquired antibacterial genes associated with adaptive radiation of ladybird beetles.</title>
        <authorList>
            <person name="Li H.S."/>
            <person name="Tang X.F."/>
            <person name="Huang Y.H."/>
            <person name="Xu Z.Y."/>
            <person name="Chen M.L."/>
            <person name="Du X.Y."/>
            <person name="Qiu B.Y."/>
            <person name="Chen P.T."/>
            <person name="Zhang W."/>
            <person name="Slipinski A."/>
            <person name="Escalona H.E."/>
            <person name="Waterhouse R.M."/>
            <person name="Zwick A."/>
            <person name="Pang H."/>
        </authorList>
    </citation>
    <scope>NUCLEOTIDE SEQUENCE [LARGE SCALE GENOMIC DNA]</scope>
    <source>
        <strain evidence="4">SYSU2018</strain>
    </source>
</reference>
<keyword evidence="5" id="KW-1185">Reference proteome</keyword>
<evidence type="ECO:0000256" key="3">
    <source>
        <dbReference type="SAM" id="SignalP"/>
    </source>
</evidence>
<accession>A0ABD2NTS0</accession>
<proteinExistence type="predicted"/>
<feature type="chain" id="PRO_5044827037" evidence="3">
    <location>
        <begin position="21"/>
        <end position="280"/>
    </location>
</feature>
<comment type="caution">
    <text evidence="4">The sequence shown here is derived from an EMBL/GenBank/DDBJ whole genome shotgun (WGS) entry which is preliminary data.</text>
</comment>
<name>A0ABD2NTS0_9CUCU</name>
<dbReference type="SUPFAM" id="SSF52058">
    <property type="entry name" value="L domain-like"/>
    <property type="match status" value="1"/>
</dbReference>
<gene>
    <name evidence="4" type="ORF">HHI36_004987</name>
</gene>
<evidence type="ECO:0000256" key="1">
    <source>
        <dbReference type="ARBA" id="ARBA00022614"/>
    </source>
</evidence>
<dbReference type="Pfam" id="PF13306">
    <property type="entry name" value="LRR_5"/>
    <property type="match status" value="1"/>
</dbReference>
<evidence type="ECO:0000256" key="2">
    <source>
        <dbReference type="ARBA" id="ARBA00022737"/>
    </source>
</evidence>
<evidence type="ECO:0000313" key="4">
    <source>
        <dbReference type="EMBL" id="KAL3281786.1"/>
    </source>
</evidence>
<dbReference type="AlphaFoldDB" id="A0ABD2NTS0"/>
<keyword evidence="3" id="KW-0732">Signal</keyword>
<dbReference type="Proteomes" id="UP001516400">
    <property type="component" value="Unassembled WGS sequence"/>
</dbReference>